<dbReference type="PROSITE" id="PS50160">
    <property type="entry name" value="DNA_LIGASE_A3"/>
    <property type="match status" value="1"/>
</dbReference>
<name>A0A841GXX2_9BACT</name>
<comment type="catalytic activity">
    <reaction evidence="4">
        <text>ATP + (deoxyribonucleotide)n-3'-hydroxyl + 5'-phospho-(deoxyribonucleotide)m = (deoxyribonucleotide)n+m + AMP + diphosphate.</text>
        <dbReference type="EC" id="6.5.1.1"/>
    </reaction>
</comment>
<dbReference type="InterPro" id="IPR044117">
    <property type="entry name" value="OBF_LigC-like"/>
</dbReference>
<accession>A0A841GXX2</accession>
<organism evidence="7 8">
    <name type="scientific">Longimicrobium terrae</name>
    <dbReference type="NCBI Taxonomy" id="1639882"/>
    <lineage>
        <taxon>Bacteria</taxon>
        <taxon>Pseudomonadati</taxon>
        <taxon>Gemmatimonadota</taxon>
        <taxon>Longimicrobiia</taxon>
        <taxon>Longimicrobiales</taxon>
        <taxon>Longimicrobiaceae</taxon>
        <taxon>Longimicrobium</taxon>
    </lineage>
</organism>
<dbReference type="PROSITE" id="PS00697">
    <property type="entry name" value="DNA_LIGASE_A1"/>
    <property type="match status" value="1"/>
</dbReference>
<dbReference type="PANTHER" id="PTHR45674:SF4">
    <property type="entry name" value="DNA LIGASE 1"/>
    <property type="match status" value="1"/>
</dbReference>
<keyword evidence="3 7" id="KW-0436">Ligase</keyword>
<evidence type="ECO:0000259" key="6">
    <source>
        <dbReference type="PROSITE" id="PS50160"/>
    </source>
</evidence>
<dbReference type="InterPro" id="IPR050191">
    <property type="entry name" value="ATP-dep_DNA_ligase"/>
</dbReference>
<evidence type="ECO:0000256" key="4">
    <source>
        <dbReference type="ARBA" id="ARBA00034003"/>
    </source>
</evidence>
<dbReference type="GO" id="GO:0006281">
    <property type="term" value="P:DNA repair"/>
    <property type="evidence" value="ECO:0007669"/>
    <property type="project" value="InterPro"/>
</dbReference>
<dbReference type="GO" id="GO:0006310">
    <property type="term" value="P:DNA recombination"/>
    <property type="evidence" value="ECO:0007669"/>
    <property type="project" value="InterPro"/>
</dbReference>
<dbReference type="Gene3D" id="2.40.50.140">
    <property type="entry name" value="Nucleic acid-binding proteins"/>
    <property type="match status" value="1"/>
</dbReference>
<dbReference type="Gene3D" id="3.30.1490.70">
    <property type="match status" value="1"/>
</dbReference>
<evidence type="ECO:0000313" key="8">
    <source>
        <dbReference type="Proteomes" id="UP000582837"/>
    </source>
</evidence>
<feature type="domain" description="ATP-dependent DNA ligase family profile" evidence="6">
    <location>
        <begin position="116"/>
        <end position="231"/>
    </location>
</feature>
<proteinExistence type="inferred from homology"/>
<dbReference type="Pfam" id="PF04679">
    <property type="entry name" value="DNA_ligase_A_C"/>
    <property type="match status" value="1"/>
</dbReference>
<evidence type="ECO:0000256" key="5">
    <source>
        <dbReference type="SAM" id="MobiDB-lite"/>
    </source>
</evidence>
<dbReference type="EMBL" id="JACHIA010000005">
    <property type="protein sequence ID" value="MBB6070611.1"/>
    <property type="molecule type" value="Genomic_DNA"/>
</dbReference>
<dbReference type="InterPro" id="IPR012310">
    <property type="entry name" value="DNA_ligase_ATP-dep_cent"/>
</dbReference>
<dbReference type="NCBIfam" id="NF006078">
    <property type="entry name" value="PRK08224.1"/>
    <property type="match status" value="1"/>
</dbReference>
<dbReference type="Pfam" id="PF01068">
    <property type="entry name" value="DNA_ligase_A_M"/>
    <property type="match status" value="1"/>
</dbReference>
<evidence type="ECO:0000313" key="7">
    <source>
        <dbReference type="EMBL" id="MBB6070611.1"/>
    </source>
</evidence>
<dbReference type="Gene3D" id="3.30.470.30">
    <property type="entry name" value="DNA ligase/mRNA capping enzyme"/>
    <property type="match status" value="1"/>
</dbReference>
<comment type="similarity">
    <text evidence="1">Belongs to the ATP-dependent DNA ligase family.</text>
</comment>
<dbReference type="InterPro" id="IPR012309">
    <property type="entry name" value="DNA_ligase_ATP-dep_C"/>
</dbReference>
<evidence type="ECO:0000256" key="2">
    <source>
        <dbReference type="ARBA" id="ARBA00012727"/>
    </source>
</evidence>
<sequence>MNLPLSTDYAAAESEPRDELPTGPEWQYEPKWDGFRCLAFRDGDEVDLRSKAGKPLARYFPDVADALRSLRARRFVLDGEIVIPVDGSLSFEELQLRLHPAESRVRKLAAVHPATLVAFDLLLGARGGVLVDRPLRERRAKLQAFADQFFAERVALSPVTDDAEQARAWLEQGEKGLDGVMAKRLDLPYLSGERTGMVKIKNVRTADCVVGGFRYAQKERVVGSLLLGLYDEVGKLNHVGFCSSISRGERKELTERLEALRGGEGFSGAAPGGESRWTRMSDRSTEWEPLLTELVVEVSYDHFTGGRFRHGTGFVRWRPDKAPEQCTYAQLGTAGRESLRLLGV</sequence>
<gene>
    <name evidence="7" type="ORF">HNQ61_002232</name>
</gene>
<dbReference type="SUPFAM" id="SSF56091">
    <property type="entry name" value="DNA ligase/mRNA capping enzyme, catalytic domain"/>
    <property type="match status" value="1"/>
</dbReference>
<keyword evidence="8" id="KW-1185">Reference proteome</keyword>
<feature type="region of interest" description="Disordered" evidence="5">
    <location>
        <begin position="1"/>
        <end position="25"/>
    </location>
</feature>
<dbReference type="InterPro" id="IPR012340">
    <property type="entry name" value="NA-bd_OB-fold"/>
</dbReference>
<dbReference type="PANTHER" id="PTHR45674">
    <property type="entry name" value="DNA LIGASE 1/3 FAMILY MEMBER"/>
    <property type="match status" value="1"/>
</dbReference>
<dbReference type="GO" id="GO:0003910">
    <property type="term" value="F:DNA ligase (ATP) activity"/>
    <property type="evidence" value="ECO:0007669"/>
    <property type="project" value="UniProtKB-EC"/>
</dbReference>
<evidence type="ECO:0000256" key="1">
    <source>
        <dbReference type="ARBA" id="ARBA00007572"/>
    </source>
</evidence>
<dbReference type="EC" id="6.5.1.1" evidence="2"/>
<dbReference type="Proteomes" id="UP000582837">
    <property type="component" value="Unassembled WGS sequence"/>
</dbReference>
<dbReference type="AlphaFoldDB" id="A0A841GXX2"/>
<dbReference type="GO" id="GO:0005524">
    <property type="term" value="F:ATP binding"/>
    <property type="evidence" value="ECO:0007669"/>
    <property type="project" value="InterPro"/>
</dbReference>
<dbReference type="CDD" id="cd07970">
    <property type="entry name" value="OBF_DNA_ligase_LigC"/>
    <property type="match status" value="1"/>
</dbReference>
<dbReference type="InterPro" id="IPR044119">
    <property type="entry name" value="Adenylation_LigC-like"/>
</dbReference>
<evidence type="ECO:0000256" key="3">
    <source>
        <dbReference type="ARBA" id="ARBA00022598"/>
    </source>
</evidence>
<reference evidence="7 8" key="1">
    <citation type="submission" date="2020-08" db="EMBL/GenBank/DDBJ databases">
        <title>Genomic Encyclopedia of Type Strains, Phase IV (KMG-IV): sequencing the most valuable type-strain genomes for metagenomic binning, comparative biology and taxonomic classification.</title>
        <authorList>
            <person name="Goeker M."/>
        </authorList>
    </citation>
    <scope>NUCLEOTIDE SEQUENCE [LARGE SCALE GENOMIC DNA]</scope>
    <source>
        <strain evidence="7 8">DSM 29007</strain>
    </source>
</reference>
<dbReference type="CDD" id="cd07905">
    <property type="entry name" value="Adenylation_DNA_ligase_LigC"/>
    <property type="match status" value="1"/>
</dbReference>
<dbReference type="InterPro" id="IPR016059">
    <property type="entry name" value="DNA_ligase_ATP-dep_CS"/>
</dbReference>
<protein>
    <recommendedName>
        <fullName evidence="2">DNA ligase (ATP)</fullName>
        <ecNumber evidence="2">6.5.1.1</ecNumber>
    </recommendedName>
</protein>
<dbReference type="SUPFAM" id="SSF50249">
    <property type="entry name" value="Nucleic acid-binding proteins"/>
    <property type="match status" value="1"/>
</dbReference>
<comment type="caution">
    <text evidence="7">The sequence shown here is derived from an EMBL/GenBank/DDBJ whole genome shotgun (WGS) entry which is preliminary data.</text>
</comment>